<dbReference type="Proteomes" id="UP000249390">
    <property type="component" value="Unassembled WGS sequence"/>
</dbReference>
<organism evidence="3 4">
    <name type="scientific">Cuscuta australis</name>
    <dbReference type="NCBI Taxonomy" id="267555"/>
    <lineage>
        <taxon>Eukaryota</taxon>
        <taxon>Viridiplantae</taxon>
        <taxon>Streptophyta</taxon>
        <taxon>Embryophyta</taxon>
        <taxon>Tracheophyta</taxon>
        <taxon>Spermatophyta</taxon>
        <taxon>Magnoliopsida</taxon>
        <taxon>eudicotyledons</taxon>
        <taxon>Gunneridae</taxon>
        <taxon>Pentapetalae</taxon>
        <taxon>asterids</taxon>
        <taxon>lamiids</taxon>
        <taxon>Solanales</taxon>
        <taxon>Convolvulaceae</taxon>
        <taxon>Cuscuteae</taxon>
        <taxon>Cuscuta</taxon>
        <taxon>Cuscuta subgen. Grammica</taxon>
        <taxon>Cuscuta sect. Cleistogrammica</taxon>
    </lineage>
</organism>
<dbReference type="EMBL" id="NQVE01000040">
    <property type="protein sequence ID" value="RAL52113.1"/>
    <property type="molecule type" value="Genomic_DNA"/>
</dbReference>
<feature type="compositionally biased region" description="Basic and acidic residues" evidence="1">
    <location>
        <begin position="153"/>
        <end position="164"/>
    </location>
</feature>
<evidence type="ECO:0000313" key="3">
    <source>
        <dbReference type="EMBL" id="RAL52113.1"/>
    </source>
</evidence>
<evidence type="ECO:0000313" key="4">
    <source>
        <dbReference type="Proteomes" id="UP000249390"/>
    </source>
</evidence>
<comment type="caution">
    <text evidence="3">The sequence shown here is derived from an EMBL/GenBank/DDBJ whole genome shotgun (WGS) entry which is preliminary data.</text>
</comment>
<keyword evidence="4" id="KW-1185">Reference proteome</keyword>
<name>A0A328E6M4_9ASTE</name>
<evidence type="ECO:0000256" key="2">
    <source>
        <dbReference type="SAM" id="Phobius"/>
    </source>
</evidence>
<accession>A0A328E6M4</accession>
<keyword evidence="2" id="KW-0812">Transmembrane</keyword>
<proteinExistence type="predicted"/>
<keyword evidence="2" id="KW-1133">Transmembrane helix</keyword>
<feature type="transmembrane region" description="Helical" evidence="2">
    <location>
        <begin position="34"/>
        <end position="56"/>
    </location>
</feature>
<keyword evidence="2" id="KW-0472">Membrane</keyword>
<evidence type="ECO:0000256" key="1">
    <source>
        <dbReference type="SAM" id="MobiDB-lite"/>
    </source>
</evidence>
<feature type="region of interest" description="Disordered" evidence="1">
    <location>
        <begin position="121"/>
        <end position="164"/>
    </location>
</feature>
<gene>
    <name evidence="3" type="ORF">DM860_014940</name>
</gene>
<sequence>MRSMSVLGLMVLAIGGDGCGWGVVELAVTELSRWWWRLTAGLVAGISGVLSGAVVAPSRNRSPYHTVVIIPSLSPGSCLPITIIRSEPRWGMSFGTSRAHTYREVEGRAHSHLRPFPVLMRMRGPTDDQPLRLMRGYPPSQAPHSPGSLTVESRTRESSDTKDN</sequence>
<dbReference type="AlphaFoldDB" id="A0A328E6M4"/>
<protein>
    <submittedName>
        <fullName evidence="3">Uncharacterized protein</fullName>
    </submittedName>
</protein>
<reference evidence="3 4" key="1">
    <citation type="submission" date="2018-06" db="EMBL/GenBank/DDBJ databases">
        <title>The Genome of Cuscuta australis (Dodder) Provides Insight into the Evolution of Plant Parasitism.</title>
        <authorList>
            <person name="Liu H."/>
        </authorList>
    </citation>
    <scope>NUCLEOTIDE SEQUENCE [LARGE SCALE GENOMIC DNA]</scope>
    <source>
        <strain evidence="4">cv. Yunnan</strain>
        <tissue evidence="3">Vines</tissue>
    </source>
</reference>